<dbReference type="EMBL" id="ML991835">
    <property type="protein sequence ID" value="KAF2230844.1"/>
    <property type="molecule type" value="Genomic_DNA"/>
</dbReference>
<dbReference type="PANTHER" id="PTHR31896">
    <property type="entry name" value="FAMILY REGULATORY PROTEIN, PUTATIVE (AFU_ORTHOLOGUE AFUA_3G14730)-RELATED"/>
    <property type="match status" value="1"/>
</dbReference>
<evidence type="ECO:0000313" key="4">
    <source>
        <dbReference type="Proteomes" id="UP000800092"/>
    </source>
</evidence>
<feature type="domain" description="Trichothecene 3-O-acetyltransferase-like N-terminal" evidence="2">
    <location>
        <begin position="25"/>
        <end position="179"/>
    </location>
</feature>
<name>A0A6A6GYG1_VIRVR</name>
<organism evidence="3 4">
    <name type="scientific">Viridothelium virens</name>
    <name type="common">Speckled blister lichen</name>
    <name type="synonym">Trypethelium virens</name>
    <dbReference type="NCBI Taxonomy" id="1048519"/>
    <lineage>
        <taxon>Eukaryota</taxon>
        <taxon>Fungi</taxon>
        <taxon>Dikarya</taxon>
        <taxon>Ascomycota</taxon>
        <taxon>Pezizomycotina</taxon>
        <taxon>Dothideomycetes</taxon>
        <taxon>Dothideomycetes incertae sedis</taxon>
        <taxon>Trypetheliales</taxon>
        <taxon>Trypetheliaceae</taxon>
        <taxon>Viridothelium</taxon>
    </lineage>
</organism>
<dbReference type="PANTHER" id="PTHR31896:SF64">
    <property type="entry name" value="TRICHOTHECENE 3-O-ACETYLTRANSFERASE"/>
    <property type="match status" value="1"/>
</dbReference>
<dbReference type="InterPro" id="IPR054710">
    <property type="entry name" value="Tri101-like_N"/>
</dbReference>
<dbReference type="AlphaFoldDB" id="A0A6A6GYG1"/>
<dbReference type="InterPro" id="IPR023213">
    <property type="entry name" value="CAT-like_dom_sf"/>
</dbReference>
<reference evidence="3" key="1">
    <citation type="journal article" date="2020" name="Stud. Mycol.">
        <title>101 Dothideomycetes genomes: a test case for predicting lifestyles and emergence of pathogens.</title>
        <authorList>
            <person name="Haridas S."/>
            <person name="Albert R."/>
            <person name="Binder M."/>
            <person name="Bloem J."/>
            <person name="Labutti K."/>
            <person name="Salamov A."/>
            <person name="Andreopoulos B."/>
            <person name="Baker S."/>
            <person name="Barry K."/>
            <person name="Bills G."/>
            <person name="Bluhm B."/>
            <person name="Cannon C."/>
            <person name="Castanera R."/>
            <person name="Culley D."/>
            <person name="Daum C."/>
            <person name="Ezra D."/>
            <person name="Gonzalez J."/>
            <person name="Henrissat B."/>
            <person name="Kuo A."/>
            <person name="Liang C."/>
            <person name="Lipzen A."/>
            <person name="Lutzoni F."/>
            <person name="Magnuson J."/>
            <person name="Mondo S."/>
            <person name="Nolan M."/>
            <person name="Ohm R."/>
            <person name="Pangilinan J."/>
            <person name="Park H.-J."/>
            <person name="Ramirez L."/>
            <person name="Alfaro M."/>
            <person name="Sun H."/>
            <person name="Tritt A."/>
            <person name="Yoshinaga Y."/>
            <person name="Zwiers L.-H."/>
            <person name="Turgeon B."/>
            <person name="Goodwin S."/>
            <person name="Spatafora J."/>
            <person name="Crous P."/>
            <person name="Grigoriev I."/>
        </authorList>
    </citation>
    <scope>NUCLEOTIDE SEQUENCE</scope>
    <source>
        <strain evidence="3">Tuck. ex Michener</strain>
    </source>
</reference>
<dbReference type="InterPro" id="IPR051283">
    <property type="entry name" value="Sec_Metabolite_Acyltrans"/>
</dbReference>
<evidence type="ECO:0000313" key="3">
    <source>
        <dbReference type="EMBL" id="KAF2230844.1"/>
    </source>
</evidence>
<evidence type="ECO:0000256" key="1">
    <source>
        <dbReference type="ARBA" id="ARBA00022679"/>
    </source>
</evidence>
<dbReference type="GO" id="GO:0016740">
    <property type="term" value="F:transferase activity"/>
    <property type="evidence" value="ECO:0007669"/>
    <property type="project" value="UniProtKB-KW"/>
</dbReference>
<dbReference type="Proteomes" id="UP000800092">
    <property type="component" value="Unassembled WGS sequence"/>
</dbReference>
<dbReference type="Gene3D" id="3.30.559.10">
    <property type="entry name" value="Chloramphenicol acetyltransferase-like domain"/>
    <property type="match status" value="2"/>
</dbReference>
<protein>
    <recommendedName>
        <fullName evidence="2">Trichothecene 3-O-acetyltransferase-like N-terminal domain-containing protein</fullName>
    </recommendedName>
</protein>
<gene>
    <name evidence="3" type="ORF">EV356DRAFT_508153</name>
</gene>
<sequence length="464" mass="50884">MLGPANTENTDVCLDIFGQQPRLSIHTQICLCFPIPDDFTESRLFSILTHGLERLTASFPWVGGEVVGESLSNGVTGVFKIKTSKTIPKFVIKDLRNGPSAPTRESLKQADFPMGMLDETIFAPRGTFPEAERAGESSPVFLLQANLIVGGLVLTFLGQHQTMDITGQGQVMYLLSKACHDEPFTSDELSSGNLERQSLIPLIKDYKPGPELATHLVKPVPSINGTTKGIRSPTAPPPRCVWASFVVSSASLAALKSIALKTISSDAAYVSTDDTLSAFVWQSIMRVRLARLLPTTKVTFARAVDVRGFLNIPPSYPGIVQNMTYTAYQLQKLVTLSLGEIASALRVALNPETTNLPFHTRALVTHLQSQANKSKVSPTALLDLSVDVALSSWARTDCYGLDFNLGLGLPEAVRRPRFALLEGFVYFMPRRRDGEIAVAMCLQEEDMERLKVDEQFTQFARYNG</sequence>
<keyword evidence="4" id="KW-1185">Reference proteome</keyword>
<accession>A0A6A6GYG1</accession>
<proteinExistence type="predicted"/>
<keyword evidence="1" id="KW-0808">Transferase</keyword>
<dbReference type="OrthoDB" id="1862401at2759"/>
<evidence type="ECO:0000259" key="2">
    <source>
        <dbReference type="Pfam" id="PF22664"/>
    </source>
</evidence>
<dbReference type="Pfam" id="PF22664">
    <property type="entry name" value="TRI-like_N"/>
    <property type="match status" value="1"/>
</dbReference>